<reference evidence="3 5" key="2">
    <citation type="submission" date="2020-08" db="EMBL/GenBank/DDBJ databases">
        <title>Genomic Encyclopedia of Type Strains, Phase IV (KMG-IV): sequencing the most valuable type-strain genomes for metagenomic binning, comparative biology and taxonomic classification.</title>
        <authorList>
            <person name="Goeker M."/>
        </authorList>
    </citation>
    <scope>NUCLEOTIDE SEQUENCE [LARGE SCALE GENOMIC DNA]</scope>
    <source>
        <strain evidence="3 5">DSM 10368</strain>
    </source>
</reference>
<evidence type="ECO:0000313" key="5">
    <source>
        <dbReference type="Proteomes" id="UP000577697"/>
    </source>
</evidence>
<dbReference type="SUPFAM" id="SSF56112">
    <property type="entry name" value="Protein kinase-like (PK-like)"/>
    <property type="match status" value="1"/>
</dbReference>
<dbReference type="InterPro" id="IPR011009">
    <property type="entry name" value="Kinase-like_dom_sf"/>
</dbReference>
<evidence type="ECO:0000313" key="4">
    <source>
        <dbReference type="Proteomes" id="UP000075755"/>
    </source>
</evidence>
<keyword evidence="5" id="KW-1185">Reference proteome</keyword>
<dbReference type="Proteomes" id="UP000577697">
    <property type="component" value="Unassembled WGS sequence"/>
</dbReference>
<dbReference type="Proteomes" id="UP000075755">
    <property type="component" value="Chromosome"/>
</dbReference>
<dbReference type="EMBL" id="JACICB010000009">
    <property type="protein sequence ID" value="MBB3706316.1"/>
    <property type="molecule type" value="Genomic_DNA"/>
</dbReference>
<proteinExistence type="predicted"/>
<evidence type="ECO:0000259" key="1">
    <source>
        <dbReference type="Pfam" id="PF01636"/>
    </source>
</evidence>
<dbReference type="PANTHER" id="PTHR21310:SF15">
    <property type="entry name" value="AMINOGLYCOSIDE PHOSPHOTRANSFERASE DOMAIN-CONTAINING PROTEIN"/>
    <property type="match status" value="1"/>
</dbReference>
<dbReference type="Pfam" id="PF01636">
    <property type="entry name" value="APH"/>
    <property type="match status" value="1"/>
</dbReference>
<keyword evidence="3" id="KW-0808">Transferase</keyword>
<dbReference type="Gene3D" id="3.90.1200.10">
    <property type="match status" value="1"/>
</dbReference>
<feature type="domain" description="Aminoglycoside phosphotransferase" evidence="1">
    <location>
        <begin position="22"/>
        <end position="227"/>
    </location>
</feature>
<reference evidence="2 4" key="1">
    <citation type="submission" date="2016-03" db="EMBL/GenBank/DDBJ databases">
        <title>Complete genome of Aminobacter aminovorans KCTC 2477.</title>
        <authorList>
            <person name="Kim K.M."/>
        </authorList>
    </citation>
    <scope>NUCLEOTIDE SEQUENCE [LARGE SCALE GENOMIC DNA]</scope>
    <source>
        <strain evidence="2 4">KCTC 2477</strain>
    </source>
</reference>
<name>A0AAC8YLW6_AMIAI</name>
<protein>
    <submittedName>
        <fullName evidence="3">Aminoglycoside 2''-phosphotransferase</fullName>
        <ecNumber evidence="3">2.7.1.-</ecNumber>
    </submittedName>
    <submittedName>
        <fullName evidence="2">Aminoglycoside phosphotransferase</fullName>
    </submittedName>
</protein>
<accession>A0AAC8YLW6</accession>
<sequence>MIQPTAREIAEALHQPEFLSATVIDSGQNNRIFDTGKVIVRIPRHDEARRDLARKADVLAVLAPMLPVPVPAPELRNVGAYVVAVHRKLPGEPLLSLDGMTAAQAQELARDLALFLCALHALPQDMLRDAAPADPMAEWRDLLERLEAKALPLLPAAVANSIRNSFIRFLGRVPDAPRTITHGDFGTGNILVDKGRVSGVIDFAGCGAGDPAYDLASLSAGLGDDVLALMAPHYSGIAGMRDRITFYRSTFPLLDVLFGVDHGDAVALDAGLRSLTAGNVPA</sequence>
<dbReference type="KEGG" id="aak:AA2016_1813"/>
<organism evidence="2 4">
    <name type="scientific">Aminobacter aminovorans</name>
    <name type="common">Chelatobacter heintzii</name>
    <dbReference type="NCBI Taxonomy" id="83263"/>
    <lineage>
        <taxon>Bacteria</taxon>
        <taxon>Pseudomonadati</taxon>
        <taxon>Pseudomonadota</taxon>
        <taxon>Alphaproteobacteria</taxon>
        <taxon>Hyphomicrobiales</taxon>
        <taxon>Phyllobacteriaceae</taxon>
        <taxon>Aminobacter</taxon>
    </lineage>
</organism>
<dbReference type="AlphaFoldDB" id="A0AAC8YLW6"/>
<dbReference type="GO" id="GO:0016740">
    <property type="term" value="F:transferase activity"/>
    <property type="evidence" value="ECO:0007669"/>
    <property type="project" value="UniProtKB-KW"/>
</dbReference>
<dbReference type="PANTHER" id="PTHR21310">
    <property type="entry name" value="AMINOGLYCOSIDE PHOSPHOTRANSFERASE-RELATED-RELATED"/>
    <property type="match status" value="1"/>
</dbReference>
<dbReference type="RefSeq" id="WP_067957816.1">
    <property type="nucleotide sequence ID" value="NZ_CP015005.1"/>
</dbReference>
<dbReference type="EMBL" id="CP015005">
    <property type="protein sequence ID" value="AMS40743.1"/>
    <property type="molecule type" value="Genomic_DNA"/>
</dbReference>
<dbReference type="Gene3D" id="3.30.200.20">
    <property type="entry name" value="Phosphorylase Kinase, domain 1"/>
    <property type="match status" value="1"/>
</dbReference>
<dbReference type="EC" id="2.7.1.-" evidence="3"/>
<gene>
    <name evidence="2" type="ORF">AA2016_1813</name>
    <name evidence="3" type="ORF">FHS67_002638</name>
</gene>
<evidence type="ECO:0000313" key="3">
    <source>
        <dbReference type="EMBL" id="MBB3706316.1"/>
    </source>
</evidence>
<dbReference type="InterPro" id="IPR051678">
    <property type="entry name" value="AGP_Transferase"/>
</dbReference>
<dbReference type="InterPro" id="IPR002575">
    <property type="entry name" value="Aminoglycoside_PTrfase"/>
</dbReference>
<evidence type="ECO:0000313" key="2">
    <source>
        <dbReference type="EMBL" id="AMS40743.1"/>
    </source>
</evidence>